<dbReference type="OrthoDB" id="17560at2759"/>
<sequence length="250" mass="27197">MASTCDDCVRGVLHEGEPQGSFETVGGIKTYVSKPSGDFDKTKAVVYLGDIFGYYTNSKLICDSFAANLGVAVYFPDYLNDDPVPIDAMNKGTFDMDSWRPRHGAQQTRASLDPVLAQLKSSGVTRIAAAGYCFGGKYTMDLAIEGLIATGMFAHPAGIKVPEDLDALLEKGAASILVNACEIDHTWPKESQDKAEAVLGDGKYAPGFKQNYYPGCRHGFASRGDITDPKVKFGKEDSFVETVKWFKKYL</sequence>
<dbReference type="AlphaFoldDB" id="A0A1Y2FI89"/>
<evidence type="ECO:0000259" key="1">
    <source>
        <dbReference type="Pfam" id="PF01738"/>
    </source>
</evidence>
<dbReference type="PANTHER" id="PTHR17630:SF44">
    <property type="entry name" value="PROTEIN AIM2"/>
    <property type="match status" value="1"/>
</dbReference>
<keyword evidence="3" id="KW-1185">Reference proteome</keyword>
<dbReference type="Proteomes" id="UP000193467">
    <property type="component" value="Unassembled WGS sequence"/>
</dbReference>
<dbReference type="PANTHER" id="PTHR17630">
    <property type="entry name" value="DIENELACTONE HYDROLASE"/>
    <property type="match status" value="1"/>
</dbReference>
<name>A0A1Y2FI89_9BASI</name>
<reference evidence="2 3" key="1">
    <citation type="submission" date="2016-07" db="EMBL/GenBank/DDBJ databases">
        <title>Pervasive Adenine N6-methylation of Active Genes in Fungi.</title>
        <authorList>
            <consortium name="DOE Joint Genome Institute"/>
            <person name="Mondo S.J."/>
            <person name="Dannebaum R.O."/>
            <person name="Kuo R.C."/>
            <person name="Labutti K."/>
            <person name="Haridas S."/>
            <person name="Kuo A."/>
            <person name="Salamov A."/>
            <person name="Ahrendt S.R."/>
            <person name="Lipzen A."/>
            <person name="Sullivan W."/>
            <person name="Andreopoulos W.B."/>
            <person name="Clum A."/>
            <person name="Lindquist E."/>
            <person name="Daum C."/>
            <person name="Ramamoorthy G.K."/>
            <person name="Gryganskyi A."/>
            <person name="Culley D."/>
            <person name="Magnuson J.K."/>
            <person name="James T.Y."/>
            <person name="O'Malley M.A."/>
            <person name="Stajich J.E."/>
            <person name="Spatafora J.W."/>
            <person name="Visel A."/>
            <person name="Grigoriev I.V."/>
        </authorList>
    </citation>
    <scope>NUCLEOTIDE SEQUENCE [LARGE SCALE GENOMIC DNA]</scope>
    <source>
        <strain evidence="2 3">62-1032</strain>
    </source>
</reference>
<dbReference type="GO" id="GO:0016787">
    <property type="term" value="F:hydrolase activity"/>
    <property type="evidence" value="ECO:0007669"/>
    <property type="project" value="UniProtKB-KW"/>
</dbReference>
<evidence type="ECO:0000313" key="3">
    <source>
        <dbReference type="Proteomes" id="UP000193467"/>
    </source>
</evidence>
<accession>A0A1Y2FI89</accession>
<keyword evidence="2" id="KW-0378">Hydrolase</keyword>
<dbReference type="STRING" id="106004.A0A1Y2FI89"/>
<dbReference type="Pfam" id="PF01738">
    <property type="entry name" value="DLH"/>
    <property type="match status" value="1"/>
</dbReference>
<dbReference type="InterPro" id="IPR029058">
    <property type="entry name" value="AB_hydrolase_fold"/>
</dbReference>
<dbReference type="SUPFAM" id="SSF53474">
    <property type="entry name" value="alpha/beta-Hydrolases"/>
    <property type="match status" value="1"/>
</dbReference>
<feature type="domain" description="Dienelactone hydrolase" evidence="1">
    <location>
        <begin position="28"/>
        <end position="250"/>
    </location>
</feature>
<dbReference type="InterPro" id="IPR002925">
    <property type="entry name" value="Dienelactn_hydro"/>
</dbReference>
<comment type="caution">
    <text evidence="2">The sequence shown here is derived from an EMBL/GenBank/DDBJ whole genome shotgun (WGS) entry which is preliminary data.</text>
</comment>
<protein>
    <submittedName>
        <fullName evidence="2">Alpha beta-hydrolase</fullName>
    </submittedName>
</protein>
<proteinExistence type="predicted"/>
<gene>
    <name evidence="2" type="ORF">BCR35DRAFT_303622</name>
</gene>
<evidence type="ECO:0000313" key="2">
    <source>
        <dbReference type="EMBL" id="ORY82966.1"/>
    </source>
</evidence>
<dbReference type="EMBL" id="MCGR01000020">
    <property type="protein sequence ID" value="ORY82966.1"/>
    <property type="molecule type" value="Genomic_DNA"/>
</dbReference>
<dbReference type="InParanoid" id="A0A1Y2FI89"/>
<organism evidence="2 3">
    <name type="scientific">Leucosporidium creatinivorum</name>
    <dbReference type="NCBI Taxonomy" id="106004"/>
    <lineage>
        <taxon>Eukaryota</taxon>
        <taxon>Fungi</taxon>
        <taxon>Dikarya</taxon>
        <taxon>Basidiomycota</taxon>
        <taxon>Pucciniomycotina</taxon>
        <taxon>Microbotryomycetes</taxon>
        <taxon>Leucosporidiales</taxon>
        <taxon>Leucosporidium</taxon>
    </lineage>
</organism>
<dbReference type="Gene3D" id="3.40.50.1820">
    <property type="entry name" value="alpha/beta hydrolase"/>
    <property type="match status" value="1"/>
</dbReference>